<dbReference type="AlphaFoldDB" id="A0A059AGB6"/>
<proteinExistence type="predicted"/>
<dbReference type="InParanoid" id="A0A059AGB6"/>
<accession>A0A059AGB6</accession>
<sequence length="78" mass="8859">MPTTQKHYNSSAGAQTQCEFHNFITLLICKYNENQLKSANSSTNSKGIIFPKLSNGFRSGNLFPGFVHPRSRMKSRHR</sequence>
<dbReference type="Gramene" id="KCW52799">
    <property type="protein sequence ID" value="KCW52799"/>
    <property type="gene ID" value="EUGRSUZ_J02134"/>
</dbReference>
<protein>
    <submittedName>
        <fullName evidence="1">Uncharacterized protein</fullName>
    </submittedName>
</protein>
<organism evidence="1">
    <name type="scientific">Eucalyptus grandis</name>
    <name type="common">Flooded gum</name>
    <dbReference type="NCBI Taxonomy" id="71139"/>
    <lineage>
        <taxon>Eukaryota</taxon>
        <taxon>Viridiplantae</taxon>
        <taxon>Streptophyta</taxon>
        <taxon>Embryophyta</taxon>
        <taxon>Tracheophyta</taxon>
        <taxon>Spermatophyta</taxon>
        <taxon>Magnoliopsida</taxon>
        <taxon>eudicotyledons</taxon>
        <taxon>Gunneridae</taxon>
        <taxon>Pentapetalae</taxon>
        <taxon>rosids</taxon>
        <taxon>malvids</taxon>
        <taxon>Myrtales</taxon>
        <taxon>Myrtaceae</taxon>
        <taxon>Myrtoideae</taxon>
        <taxon>Eucalypteae</taxon>
        <taxon>Eucalyptus</taxon>
    </lineage>
</organism>
<gene>
    <name evidence="1" type="ORF">EUGRSUZ_J02134</name>
</gene>
<reference evidence="1" key="1">
    <citation type="submission" date="2013-07" db="EMBL/GenBank/DDBJ databases">
        <title>The genome of Eucalyptus grandis.</title>
        <authorList>
            <person name="Schmutz J."/>
            <person name="Hayes R."/>
            <person name="Myburg A."/>
            <person name="Tuskan G."/>
            <person name="Grattapaglia D."/>
            <person name="Rokhsar D.S."/>
        </authorList>
    </citation>
    <scope>NUCLEOTIDE SEQUENCE</scope>
    <source>
        <tissue evidence="1">Leaf extractions</tissue>
    </source>
</reference>
<name>A0A059AGB6_EUCGR</name>
<dbReference type="EMBL" id="KK198762">
    <property type="protein sequence ID" value="KCW52799.1"/>
    <property type="molecule type" value="Genomic_DNA"/>
</dbReference>
<evidence type="ECO:0000313" key="1">
    <source>
        <dbReference type="EMBL" id="KCW52799.1"/>
    </source>
</evidence>